<dbReference type="HOGENOM" id="CLU_018291_1_0_1"/>
<evidence type="ECO:0000256" key="3">
    <source>
        <dbReference type="ARBA" id="ARBA00022490"/>
    </source>
</evidence>
<evidence type="ECO:0000313" key="11">
    <source>
        <dbReference type="Proteomes" id="UP000014760"/>
    </source>
</evidence>
<dbReference type="InterPro" id="IPR041513">
    <property type="entry name" value="SAS6_CC"/>
</dbReference>
<evidence type="ECO:0000259" key="9">
    <source>
        <dbReference type="Pfam" id="PF18594"/>
    </source>
</evidence>
<dbReference type="PANTHER" id="PTHR44281">
    <property type="entry name" value="SPINDLE ASSEMBLY ABNORMAL PROTEIN 6 HOMOLOG"/>
    <property type="match status" value="1"/>
</dbReference>
<dbReference type="GO" id="GO:0005814">
    <property type="term" value="C:centriole"/>
    <property type="evidence" value="ECO:0007669"/>
    <property type="project" value="TreeGrafter"/>
</dbReference>
<dbReference type="GO" id="GO:0005813">
    <property type="term" value="C:centrosome"/>
    <property type="evidence" value="ECO:0007669"/>
    <property type="project" value="UniProtKB-SubCell"/>
</dbReference>
<accession>X1ZY97</accession>
<dbReference type="InterPro" id="IPR038558">
    <property type="entry name" value="SAS-6_N_sf"/>
</dbReference>
<dbReference type="Gene3D" id="2.170.210.20">
    <property type="entry name" value="Spindle assembly abnormal protein 6, N-terminal domain"/>
    <property type="match status" value="1"/>
</dbReference>
<keyword evidence="5" id="KW-0206">Cytoskeleton</keyword>
<feature type="compositionally biased region" description="Basic and acidic residues" evidence="7">
    <location>
        <begin position="239"/>
        <end position="249"/>
    </location>
</feature>
<dbReference type="GO" id="GO:0007099">
    <property type="term" value="P:centriole replication"/>
    <property type="evidence" value="ECO:0007669"/>
    <property type="project" value="TreeGrafter"/>
</dbReference>
<feature type="region of interest" description="Disordered" evidence="7">
    <location>
        <begin position="208"/>
        <end position="249"/>
    </location>
</feature>
<sequence length="604" mass="68640">MASAGIEEMYSKKILIGMKCADRDERRAQIQVSLELHTNASLSNKKELVMRLTDDSDLFFLYTLRLTEEDFQSLRAQQGLLVDFSAFPQRLVQLLDMCSQEESKECPKFILELWTSSGSGNAIATLNIIETNPFKHLTHLALKFLPGQDADVKKFLAKCLEHLKDENVGLKDRLARTESDLSTQLRQAREALSSRTMELDALKRDWTSRSKDVSSQHMQELNAEREKSLQTQNSMQQRYDSEKRQLEHDHSQMLSKLESRLNKAESTSKELTERKFQNEASLRELRAKLNTLEEEQERDRHELSSLRHQNSVMDSRLHEQDKLNNQLKLKLAVTEQEVKDKETVMQRTTDLLGTEQNYKKKHEDELDRKKRHVSKLEASIKTLTDELVKGNEIIKKLQGEIKNYHTKNKKLNESLDNTMQKLEESKQLLKTNENVINWLNRQITDSQLTTRSGSASHGPFEMGSSVASSLTNSRQMHFDSTRSSAVTPSPLSTASNTRPHVQFQPRPQSRLPVTKTSPLSLAGTIPEEGTTPIPSPALQPVPMANHSANSEPVLDNKYLSYGEEAPLRKMTSTSKAAEMPAPRSASTTPVPLASTYFPSKSRIT</sequence>
<keyword evidence="3" id="KW-0963">Cytoplasm</keyword>
<reference evidence="11" key="2">
    <citation type="journal article" date="2013" name="Nature">
        <title>Insights into bilaterian evolution from three spiralian genomes.</title>
        <authorList>
            <person name="Simakov O."/>
            <person name="Marletaz F."/>
            <person name="Cho S.J."/>
            <person name="Edsinger-Gonzales E."/>
            <person name="Havlak P."/>
            <person name="Hellsten U."/>
            <person name="Kuo D.H."/>
            <person name="Larsson T."/>
            <person name="Lv J."/>
            <person name="Arendt D."/>
            <person name="Savage R."/>
            <person name="Osoegawa K."/>
            <person name="de Jong P."/>
            <person name="Grimwood J."/>
            <person name="Chapman J.A."/>
            <person name="Shapiro H."/>
            <person name="Aerts A."/>
            <person name="Otillar R.P."/>
            <person name="Terry A.Y."/>
            <person name="Boore J.L."/>
            <person name="Grigoriev I.V."/>
            <person name="Lindberg D.R."/>
            <person name="Seaver E.C."/>
            <person name="Weisblat D.A."/>
            <person name="Putnam N.H."/>
            <person name="Rokhsar D.S."/>
        </authorList>
    </citation>
    <scope>NUCLEOTIDE SEQUENCE</scope>
    <source>
        <strain evidence="11">I ESC-2004</strain>
    </source>
</reference>
<evidence type="ECO:0000256" key="5">
    <source>
        <dbReference type="ARBA" id="ARBA00023212"/>
    </source>
</evidence>
<evidence type="ECO:0000256" key="2">
    <source>
        <dbReference type="ARBA" id="ARBA00020407"/>
    </source>
</evidence>
<dbReference type="EnsemblMetazoa" id="CapteT198072">
    <property type="protein sequence ID" value="CapteP198072"/>
    <property type="gene ID" value="CapteG198072"/>
</dbReference>
<feature type="region of interest" description="Disordered" evidence="7">
    <location>
        <begin position="448"/>
        <end position="550"/>
    </location>
</feature>
<feature type="compositionally biased region" description="Polar residues" evidence="7">
    <location>
        <begin position="481"/>
        <end position="499"/>
    </location>
</feature>
<feature type="region of interest" description="Disordered" evidence="7">
    <location>
        <begin position="292"/>
        <end position="314"/>
    </location>
</feature>
<evidence type="ECO:0000259" key="8">
    <source>
        <dbReference type="Pfam" id="PF16531"/>
    </source>
</evidence>
<name>X1ZY97_CAPTE</name>
<feature type="domain" description="SAS-6 coiled-coil" evidence="9">
    <location>
        <begin position="149"/>
        <end position="178"/>
    </location>
</feature>
<dbReference type="InterPro" id="IPR032396">
    <property type="entry name" value="SAS-6_N"/>
</dbReference>
<dbReference type="CDD" id="cd10142">
    <property type="entry name" value="HD_SAS6_N"/>
    <property type="match status" value="1"/>
</dbReference>
<evidence type="ECO:0000256" key="6">
    <source>
        <dbReference type="ARBA" id="ARBA00023306"/>
    </source>
</evidence>
<dbReference type="Pfam" id="PF16531">
    <property type="entry name" value="SAS-6_N"/>
    <property type="match status" value="1"/>
</dbReference>
<dbReference type="Pfam" id="PF18594">
    <property type="entry name" value="Sas6_CC"/>
    <property type="match status" value="1"/>
</dbReference>
<feature type="region of interest" description="Disordered" evidence="7">
    <location>
        <begin position="565"/>
        <end position="604"/>
    </location>
</feature>
<feature type="compositionally biased region" description="Polar residues" evidence="7">
    <location>
        <begin position="229"/>
        <end position="238"/>
    </location>
</feature>
<dbReference type="OMA" id="HMAMKIK"/>
<keyword evidence="11" id="KW-1185">Reference proteome</keyword>
<reference evidence="11" key="1">
    <citation type="submission" date="2012-12" db="EMBL/GenBank/DDBJ databases">
        <authorList>
            <person name="Hellsten U."/>
            <person name="Grimwood J."/>
            <person name="Chapman J.A."/>
            <person name="Shapiro H."/>
            <person name="Aerts A."/>
            <person name="Otillar R.P."/>
            <person name="Terry A.Y."/>
            <person name="Boore J.L."/>
            <person name="Simakov O."/>
            <person name="Marletaz F."/>
            <person name="Cho S.-J."/>
            <person name="Edsinger-Gonzales E."/>
            <person name="Havlak P."/>
            <person name="Kuo D.-H."/>
            <person name="Larsson T."/>
            <person name="Lv J."/>
            <person name="Arendt D."/>
            <person name="Savage R."/>
            <person name="Osoegawa K."/>
            <person name="de Jong P."/>
            <person name="Lindberg D.R."/>
            <person name="Seaver E.C."/>
            <person name="Weisblat D.A."/>
            <person name="Putnam N.H."/>
            <person name="Grigoriev I.V."/>
            <person name="Rokhsar D.S."/>
        </authorList>
    </citation>
    <scope>NUCLEOTIDE SEQUENCE</scope>
    <source>
        <strain evidence="11">I ESC-2004</strain>
    </source>
</reference>
<dbReference type="EMBL" id="AMQN01000145">
    <property type="status" value="NOT_ANNOTATED_CDS"/>
    <property type="molecule type" value="Genomic_DNA"/>
</dbReference>
<keyword evidence="4" id="KW-0175">Coiled coil</keyword>
<evidence type="ECO:0000256" key="4">
    <source>
        <dbReference type="ARBA" id="ARBA00023054"/>
    </source>
</evidence>
<comment type="subcellular location">
    <subcellularLocation>
        <location evidence="1">Cytoplasm</location>
        <location evidence="1">Cytoskeleton</location>
        <location evidence="1">Microtubule organizing center</location>
        <location evidence="1">Centrosome</location>
    </subcellularLocation>
</comment>
<dbReference type="AlphaFoldDB" id="X1ZY97"/>
<proteinExistence type="predicted"/>
<dbReference type="PANTHER" id="PTHR44281:SF2">
    <property type="entry name" value="SPINDLE ASSEMBLY ABNORMAL PROTEIN 6 HOMOLOG"/>
    <property type="match status" value="1"/>
</dbReference>
<evidence type="ECO:0000256" key="7">
    <source>
        <dbReference type="SAM" id="MobiDB-lite"/>
    </source>
</evidence>
<evidence type="ECO:0000256" key="1">
    <source>
        <dbReference type="ARBA" id="ARBA00004300"/>
    </source>
</evidence>
<reference evidence="10" key="3">
    <citation type="submission" date="2015-06" db="UniProtKB">
        <authorList>
            <consortium name="EnsemblMetazoa"/>
        </authorList>
    </citation>
    <scope>IDENTIFICATION</scope>
</reference>
<feature type="domain" description="Spindle assembly abnormal protein 6 N-terminal" evidence="8">
    <location>
        <begin position="9"/>
        <end position="144"/>
    </location>
</feature>
<dbReference type="Proteomes" id="UP000014760">
    <property type="component" value="Unassembled WGS sequence"/>
</dbReference>
<protein>
    <recommendedName>
        <fullName evidence="2">Spindle assembly abnormal protein 6 homolog</fullName>
    </recommendedName>
</protein>
<feature type="compositionally biased region" description="Polar residues" evidence="7">
    <location>
        <begin position="465"/>
        <end position="475"/>
    </location>
</feature>
<keyword evidence="6" id="KW-0131">Cell cycle</keyword>
<evidence type="ECO:0000313" key="10">
    <source>
        <dbReference type="EnsemblMetazoa" id="CapteP198072"/>
    </source>
</evidence>
<organism evidence="10 11">
    <name type="scientific">Capitella teleta</name>
    <name type="common">Polychaete worm</name>
    <dbReference type="NCBI Taxonomy" id="283909"/>
    <lineage>
        <taxon>Eukaryota</taxon>
        <taxon>Metazoa</taxon>
        <taxon>Spiralia</taxon>
        <taxon>Lophotrochozoa</taxon>
        <taxon>Annelida</taxon>
        <taxon>Polychaeta</taxon>
        <taxon>Sedentaria</taxon>
        <taxon>Scolecida</taxon>
        <taxon>Capitellidae</taxon>
        <taxon>Capitella</taxon>
    </lineage>
</organism>
<dbReference type="OrthoDB" id="49058at2759"/>